<dbReference type="OrthoDB" id="9804072at2"/>
<evidence type="ECO:0000259" key="5">
    <source>
        <dbReference type="Pfam" id="PF01168"/>
    </source>
</evidence>
<dbReference type="InterPro" id="IPR001608">
    <property type="entry name" value="Ala_racemase_N"/>
</dbReference>
<protein>
    <recommendedName>
        <fullName evidence="2">Pyridoxal phosphate homeostasis protein</fullName>
        <shortName evidence="2">PLP homeostasis protein</shortName>
    </recommendedName>
</protein>
<evidence type="ECO:0000256" key="3">
    <source>
        <dbReference type="PIRSR" id="PIRSR004848-1"/>
    </source>
</evidence>
<sequence length="265" mass="29412">MSNRFDKISIVERFGLDPRGRIMDNLATVESRIHAACDRVGRPRSSVRLLPVTKTLPAEIVRLAIDIGMTTLGENKVQEAVGKSQSLMGLGVRWCVIGHLQTNKVKQLVSFASEFQALDSLRLASLLNERLIEAGRTLDVFVQVNTSGEASKYGILPDEVAALVAELPHFPALRPRGLMTLAILKGRPDEVRGCFRRLREVRDRLQRSYPGCGIELLSMGMTSDFEIAIEEGADIVRVGQAIFGKRPTKDGYFWPGLPLNTRRTD</sequence>
<comment type="similarity">
    <text evidence="2 4">Belongs to the pyridoxal phosphate-binding protein YggS/PROSC family.</text>
</comment>
<dbReference type="PANTHER" id="PTHR10146">
    <property type="entry name" value="PROLINE SYNTHETASE CO-TRANSCRIBED BACTERIAL HOMOLOG PROTEIN"/>
    <property type="match status" value="1"/>
</dbReference>
<keyword evidence="1 2" id="KW-0663">Pyridoxal phosphate</keyword>
<feature type="modified residue" description="N6-(pyridoxal phosphate)lysine" evidence="2 3">
    <location>
        <position position="54"/>
    </location>
</feature>
<evidence type="ECO:0000256" key="1">
    <source>
        <dbReference type="ARBA" id="ARBA00022898"/>
    </source>
</evidence>
<dbReference type="CDD" id="cd00635">
    <property type="entry name" value="PLPDE_III_YBL036c_like"/>
    <property type="match status" value="1"/>
</dbReference>
<evidence type="ECO:0000313" key="7">
    <source>
        <dbReference type="Proteomes" id="UP000315434"/>
    </source>
</evidence>
<dbReference type="EMBL" id="SGNY01000013">
    <property type="protein sequence ID" value="TRA95360.1"/>
    <property type="molecule type" value="Genomic_DNA"/>
</dbReference>
<organism evidence="6 7">
    <name type="scientific">Rhizobium rhizogenes</name>
    <name type="common">Agrobacterium rhizogenes</name>
    <dbReference type="NCBI Taxonomy" id="359"/>
    <lineage>
        <taxon>Bacteria</taxon>
        <taxon>Pseudomonadati</taxon>
        <taxon>Pseudomonadota</taxon>
        <taxon>Alphaproteobacteria</taxon>
        <taxon>Hyphomicrobiales</taxon>
        <taxon>Rhizobiaceae</taxon>
        <taxon>Rhizobium/Agrobacterium group</taxon>
        <taxon>Rhizobium</taxon>
    </lineage>
</organism>
<dbReference type="InterPro" id="IPR011078">
    <property type="entry name" value="PyrdxlP_homeostasis"/>
</dbReference>
<name>A0A546X3P5_RHIRH</name>
<proteinExistence type="inferred from homology"/>
<gene>
    <name evidence="6" type="ORF">EXN68_25850</name>
</gene>
<comment type="cofactor">
    <cofactor evidence="3">
        <name>pyridoxal 5'-phosphate</name>
        <dbReference type="ChEBI" id="CHEBI:597326"/>
    </cofactor>
</comment>
<dbReference type="InterPro" id="IPR029066">
    <property type="entry name" value="PLP-binding_barrel"/>
</dbReference>
<evidence type="ECO:0000256" key="2">
    <source>
        <dbReference type="HAMAP-Rule" id="MF_02087"/>
    </source>
</evidence>
<dbReference type="Proteomes" id="UP000315434">
    <property type="component" value="Unassembled WGS sequence"/>
</dbReference>
<dbReference type="Gene3D" id="3.20.20.10">
    <property type="entry name" value="Alanine racemase"/>
    <property type="match status" value="1"/>
</dbReference>
<dbReference type="HAMAP" id="MF_02087">
    <property type="entry name" value="PLP_homeostasis"/>
    <property type="match status" value="1"/>
</dbReference>
<feature type="domain" description="Alanine racemase N-terminal" evidence="5">
    <location>
        <begin position="27"/>
        <end position="247"/>
    </location>
</feature>
<dbReference type="NCBIfam" id="TIGR00044">
    <property type="entry name" value="YggS family pyridoxal phosphate-dependent enzyme"/>
    <property type="match status" value="1"/>
</dbReference>
<dbReference type="GO" id="GO:0030170">
    <property type="term" value="F:pyridoxal phosphate binding"/>
    <property type="evidence" value="ECO:0007669"/>
    <property type="project" value="UniProtKB-UniRule"/>
</dbReference>
<dbReference type="PIRSF" id="PIRSF004848">
    <property type="entry name" value="YBL036c_PLPDEIII"/>
    <property type="match status" value="1"/>
</dbReference>
<dbReference type="Pfam" id="PF01168">
    <property type="entry name" value="Ala_racemase_N"/>
    <property type="match status" value="1"/>
</dbReference>
<reference evidence="6 7" key="1">
    <citation type="journal article" date="2019" name="Appl. Microbiol. Biotechnol.">
        <title>Differential efficiency of wild type rhizogenic strains for rol gene transformation of plants.</title>
        <authorList>
            <person name="Desmet S."/>
            <person name="De Keyser E."/>
            <person name="Van Vaerenbergh J."/>
            <person name="Baeyen S."/>
            <person name="Van Huylenbroeck J."/>
            <person name="Geelen D."/>
            <person name="Dhooghe E."/>
        </authorList>
    </citation>
    <scope>NUCLEOTIDE SEQUENCE [LARGE SCALE GENOMIC DNA]</scope>
    <source>
        <strain evidence="6 7">GBBC3284</strain>
    </source>
</reference>
<accession>A0A546X3P5</accession>
<dbReference type="AlphaFoldDB" id="A0A546X3P5"/>
<dbReference type="PANTHER" id="PTHR10146:SF14">
    <property type="entry name" value="PYRIDOXAL PHOSPHATE HOMEOSTASIS PROTEIN"/>
    <property type="match status" value="1"/>
</dbReference>
<evidence type="ECO:0000256" key="4">
    <source>
        <dbReference type="RuleBase" id="RU004514"/>
    </source>
</evidence>
<dbReference type="SUPFAM" id="SSF51419">
    <property type="entry name" value="PLP-binding barrel"/>
    <property type="match status" value="1"/>
</dbReference>
<comment type="caution">
    <text evidence="6">The sequence shown here is derived from an EMBL/GenBank/DDBJ whole genome shotgun (WGS) entry which is preliminary data.</text>
</comment>
<evidence type="ECO:0000313" key="6">
    <source>
        <dbReference type="EMBL" id="TRA95360.1"/>
    </source>
</evidence>
<comment type="function">
    <text evidence="2">Pyridoxal 5'-phosphate (PLP)-binding protein, which is involved in PLP homeostasis.</text>
</comment>